<name>A0A2T2NBI8_CORCC</name>
<dbReference type="AlphaFoldDB" id="A0A2T2NBI8"/>
<accession>A0A2T2NBI8</accession>
<dbReference type="Proteomes" id="UP000240883">
    <property type="component" value="Unassembled WGS sequence"/>
</dbReference>
<dbReference type="PANTHER" id="PTHR35205">
    <property type="entry name" value="NB-ARC AND TPR DOMAIN PROTEIN"/>
    <property type="match status" value="1"/>
</dbReference>
<feature type="domain" description="NB-ARC" evidence="2">
    <location>
        <begin position="165"/>
        <end position="298"/>
    </location>
</feature>
<organism evidence="4 5">
    <name type="scientific">Corynespora cassiicola Philippines</name>
    <dbReference type="NCBI Taxonomy" id="1448308"/>
    <lineage>
        <taxon>Eukaryota</taxon>
        <taxon>Fungi</taxon>
        <taxon>Dikarya</taxon>
        <taxon>Ascomycota</taxon>
        <taxon>Pezizomycotina</taxon>
        <taxon>Dothideomycetes</taxon>
        <taxon>Pleosporomycetidae</taxon>
        <taxon>Pleosporales</taxon>
        <taxon>Corynesporascaceae</taxon>
        <taxon>Corynespora</taxon>
    </lineage>
</organism>
<feature type="compositionally biased region" description="Basic residues" evidence="1">
    <location>
        <begin position="1201"/>
        <end position="1212"/>
    </location>
</feature>
<reference evidence="4 5" key="1">
    <citation type="journal article" date="2018" name="Front. Microbiol.">
        <title>Genome-Wide Analysis of Corynespora cassiicola Leaf Fall Disease Putative Effectors.</title>
        <authorList>
            <person name="Lopez D."/>
            <person name="Ribeiro S."/>
            <person name="Label P."/>
            <person name="Fumanal B."/>
            <person name="Venisse J.S."/>
            <person name="Kohler A."/>
            <person name="de Oliveira R.R."/>
            <person name="Labutti K."/>
            <person name="Lipzen A."/>
            <person name="Lail K."/>
            <person name="Bauer D."/>
            <person name="Ohm R.A."/>
            <person name="Barry K.W."/>
            <person name="Spatafora J."/>
            <person name="Grigoriev I.V."/>
            <person name="Martin F.M."/>
            <person name="Pujade-Renaud V."/>
        </authorList>
    </citation>
    <scope>NUCLEOTIDE SEQUENCE [LARGE SCALE GENOMIC DNA]</scope>
    <source>
        <strain evidence="4 5">Philippines</strain>
    </source>
</reference>
<evidence type="ECO:0000313" key="5">
    <source>
        <dbReference type="Proteomes" id="UP000240883"/>
    </source>
</evidence>
<proteinExistence type="predicted"/>
<dbReference type="STRING" id="1448308.A0A2T2NBI8"/>
<dbReference type="Gene3D" id="3.40.50.300">
    <property type="entry name" value="P-loop containing nucleotide triphosphate hydrolases"/>
    <property type="match status" value="1"/>
</dbReference>
<dbReference type="SUPFAM" id="SSF52540">
    <property type="entry name" value="P-loop containing nucleoside triphosphate hydrolases"/>
    <property type="match status" value="1"/>
</dbReference>
<dbReference type="InterPro" id="IPR027417">
    <property type="entry name" value="P-loop_NTPase"/>
</dbReference>
<protein>
    <recommendedName>
        <fullName evidence="6">NB-ARC domain-containing protein</fullName>
    </recommendedName>
</protein>
<dbReference type="GO" id="GO:0043531">
    <property type="term" value="F:ADP binding"/>
    <property type="evidence" value="ECO:0007669"/>
    <property type="project" value="InterPro"/>
</dbReference>
<dbReference type="PANTHER" id="PTHR35205:SF1">
    <property type="entry name" value="ZU5 DOMAIN-CONTAINING PROTEIN"/>
    <property type="match status" value="1"/>
</dbReference>
<dbReference type="Pfam" id="PF17107">
    <property type="entry name" value="SesA"/>
    <property type="match status" value="1"/>
</dbReference>
<evidence type="ECO:0000313" key="4">
    <source>
        <dbReference type="EMBL" id="PSN62805.1"/>
    </source>
</evidence>
<dbReference type="EMBL" id="KZ678141">
    <property type="protein sequence ID" value="PSN62805.1"/>
    <property type="molecule type" value="Genomic_DNA"/>
</dbReference>
<feature type="domain" description="NACHT-NTPase and P-loop NTPases N-terminal" evidence="3">
    <location>
        <begin position="12"/>
        <end position="123"/>
    </location>
</feature>
<dbReference type="InterPro" id="IPR031352">
    <property type="entry name" value="SesA"/>
</dbReference>
<feature type="compositionally biased region" description="Polar residues" evidence="1">
    <location>
        <begin position="1171"/>
        <end position="1198"/>
    </location>
</feature>
<dbReference type="OrthoDB" id="5986190at2759"/>
<evidence type="ECO:0000256" key="1">
    <source>
        <dbReference type="SAM" id="MobiDB-lite"/>
    </source>
</evidence>
<dbReference type="Pfam" id="PF00931">
    <property type="entry name" value="NB-ARC"/>
    <property type="match status" value="1"/>
</dbReference>
<feature type="region of interest" description="Disordered" evidence="1">
    <location>
        <begin position="1151"/>
        <end position="1212"/>
    </location>
</feature>
<dbReference type="InterPro" id="IPR002182">
    <property type="entry name" value="NB-ARC"/>
</dbReference>
<gene>
    <name evidence="4" type="ORF">BS50DRAFT_624595</name>
</gene>
<sequence>MAEPFAGVAAAASIIQIVHIGFHVANRIRKFSEDQYELPENLEDIRRRLDVFIPTLQRLRDDQEAQKELGSFLDGLNEKVKKLEKILSEYLPPKSAPRADKIKAGLKSLGKDEAVRKLSASLESDAIYLETYMVARIPANNPPYLQGHEFFEVPHRIVAHFTGRKKELDSLNKALDKPPQIVILQAMGGQGKTQLAFKYCEKCRATSRFKGIFWVNSNSEAALRRDLETLSGLLKPPEKIIPDSEGRIKFVYQFLTHWKYEWLLVMDNYDDPGSFKNIMDYMPKSEHGRILITSRDPDTWRLGKHIPLAPLDEQDAVHLLLVCADIHPDQDKQGYGADIVRRLGYLPLAIDQAGSYIRDQGGATALATFLRDYEEEKSRIWKSQPTTWDDHAKTVFTTWELAFSRIDKSPVEKPGVAEFIHTLGYFHHENISESLFQSAADFEDSPGSSFPWDALFKKADGSWSHFNFKDIAVFVKKLGLVSTFFETEGTVQLSLHPLVGDWLRVRSEAQTMLSYRHIASRVLSHTISKHFHQSPIFGRMFKAEFSEENQILAHIRVWRSAFSKNIEKDGPIWIPGPEGYLCAEIWIASFLYHLGEFRESQDILELLARYQDRVQDPDLKESFIRAIEHLSTLNLRDLGLDGEHSRHVENIIQRRKNALGSHHTETLWFVVYKMITLGKDRAYDGYMDYYKGVLQQVEQLDQSDLKNRLIRDMAEVYITTQSMHQPWSDDSVNSKWENIKKLPKDQWSFGLWHSVLECSWRFDIEDTVDLIKELIDTAEKHPGEEARSLLEIATLVRNLLIGHQGIEIKAETLKNAMKLFRGKYWNEILFFIHLATKDPSQKEMICYQALKWIEESHSATEEYKENKTVEWSSRLVHTLFIEGKHTEMKRLQSKYKDSPWSIVSALEIACLGLFLRTQKSLKDTCLISITIVHSMESLFNLGLSSGLPKYRSTEIKDAIRIFQHSLSECHKEDSGSIWMGFTPFYYVYLPMFLAMTGLHEDKAAVLIANTIITNFPKYGTQNAQHMLSFLPYITKLYPQIIPKDGKKEHTEEEDCVVNSQLGYYCLAGLVMTALRHAIQNAPLDQHERCYKSCHPLIERIESEASTRYGKDWVDAARNELEINEQLCDETRDLRDNFRLARTWWEESMPVHSNLEENPADSPERSQAEDNAPSTPAIESSIQGATDQSGLLTLPTSPTAEKKKRRWWKRFKK</sequence>
<keyword evidence="5" id="KW-1185">Reference proteome</keyword>
<evidence type="ECO:0000259" key="3">
    <source>
        <dbReference type="Pfam" id="PF17107"/>
    </source>
</evidence>
<evidence type="ECO:0008006" key="6">
    <source>
        <dbReference type="Google" id="ProtNLM"/>
    </source>
</evidence>
<evidence type="ECO:0000259" key="2">
    <source>
        <dbReference type="Pfam" id="PF00931"/>
    </source>
</evidence>